<evidence type="ECO:0000313" key="1">
    <source>
        <dbReference type="Proteomes" id="UP000046392"/>
    </source>
</evidence>
<dbReference type="AlphaFoldDB" id="A0A0N5BAP6"/>
<protein>
    <submittedName>
        <fullName evidence="2">Peptidase A2 domain-containing protein</fullName>
    </submittedName>
</protein>
<dbReference type="Proteomes" id="UP000046392">
    <property type="component" value="Unplaced"/>
</dbReference>
<accession>A0A0N5BAP6</accession>
<reference evidence="2" key="1">
    <citation type="submission" date="2017-02" db="UniProtKB">
        <authorList>
            <consortium name="WormBaseParasite"/>
        </authorList>
    </citation>
    <scope>IDENTIFICATION</scope>
</reference>
<keyword evidence="1" id="KW-1185">Reference proteome</keyword>
<organism evidence="1 2">
    <name type="scientific">Strongyloides papillosus</name>
    <name type="common">Intestinal threadworm</name>
    <dbReference type="NCBI Taxonomy" id="174720"/>
    <lineage>
        <taxon>Eukaryota</taxon>
        <taxon>Metazoa</taxon>
        <taxon>Ecdysozoa</taxon>
        <taxon>Nematoda</taxon>
        <taxon>Chromadorea</taxon>
        <taxon>Rhabditida</taxon>
        <taxon>Tylenchina</taxon>
        <taxon>Panagrolaimomorpha</taxon>
        <taxon>Strongyloidoidea</taxon>
        <taxon>Strongyloididae</taxon>
        <taxon>Strongyloides</taxon>
    </lineage>
</organism>
<sequence>MSGFPQCGESCVVWGEFTLSEEVVDSQIVSVLNQLEEGNHIPGKERFTEQEKEFVVIQARGVYTDKPEKLVENVLTIARIIKRAFEFGKLMMAEGQAVANNFNFCRMVKKFESKDGSDIKPFLEELDTAFMLDGVTDRNTKVNVLKFMTNEPVREFLGGITAAVDYENVEVQLRDRFSRKLAIQACAGAVRLMEINCKHDEFAMSCKEFRDLKKKLGVTGTRDLKEALYNYLSTNIESCQNFEDMIVAGETFLKLLSKRRGRKSPEKVEEVDKKPESQRFQGSCNWCGKKYHKENECWSKRNGKLKVTEKLEIGSTDVKINVMDKKNNTSLVIEEFMFGKVLKKGLVDSGAAVNFVKLSSYFDIQAGDPEVKLLPYKKRCLFGVKEVIPVGTCMLGILWRDKQLRLPFIVLLDKDVSQKYDSIIGVKLCLSLKLMCYGYLRRSQLRILLQKMVIMVRLNNIVIEDACEVPEKGNVLKESQNVLTLDVNEDLKESTVGRAQMPELDHELSSDGVQSGEKTCRLVRDKKNLDKPDALKRVMEKPLICYEDPGKKFLRTNTSDVAYDAGGCQEREIGEGKVENGPLLELSMKRRNFKKGRNTAVLDSRLACKLVSGNLCESTGINEISEGKGTEEAQKI</sequence>
<proteinExistence type="predicted"/>
<dbReference type="WBParaSite" id="SPAL_0000311300.1">
    <property type="protein sequence ID" value="SPAL_0000311300.1"/>
    <property type="gene ID" value="SPAL_0000311300"/>
</dbReference>
<evidence type="ECO:0000313" key="2">
    <source>
        <dbReference type="WBParaSite" id="SPAL_0000311300.1"/>
    </source>
</evidence>
<name>A0A0N5BAP6_STREA</name>